<organism evidence="2 3">
    <name type="scientific">Ceratodon purpureus</name>
    <name type="common">Fire moss</name>
    <name type="synonym">Dicranum purpureum</name>
    <dbReference type="NCBI Taxonomy" id="3225"/>
    <lineage>
        <taxon>Eukaryota</taxon>
        <taxon>Viridiplantae</taxon>
        <taxon>Streptophyta</taxon>
        <taxon>Embryophyta</taxon>
        <taxon>Bryophyta</taxon>
        <taxon>Bryophytina</taxon>
        <taxon>Bryopsida</taxon>
        <taxon>Dicranidae</taxon>
        <taxon>Pseudoditrichales</taxon>
        <taxon>Ditrichaceae</taxon>
        <taxon>Ceratodon</taxon>
    </lineage>
</organism>
<dbReference type="Proteomes" id="UP000822688">
    <property type="component" value="Chromosome 4"/>
</dbReference>
<evidence type="ECO:0000313" key="2">
    <source>
        <dbReference type="EMBL" id="KAG0579766.1"/>
    </source>
</evidence>
<comment type="caution">
    <text evidence="2">The sequence shown here is derived from an EMBL/GenBank/DDBJ whole genome shotgun (WGS) entry which is preliminary data.</text>
</comment>
<name>A0A8T0IA27_CERPU</name>
<protein>
    <recommendedName>
        <fullName evidence="1">F-box domain-containing protein</fullName>
    </recommendedName>
</protein>
<dbReference type="AlphaFoldDB" id="A0A8T0IA27"/>
<dbReference type="InterPro" id="IPR015915">
    <property type="entry name" value="Kelch-typ_b-propeller"/>
</dbReference>
<dbReference type="InterPro" id="IPR050796">
    <property type="entry name" value="SCF_F-box_component"/>
</dbReference>
<dbReference type="InterPro" id="IPR001810">
    <property type="entry name" value="F-box_dom"/>
</dbReference>
<evidence type="ECO:0000259" key="1">
    <source>
        <dbReference type="Pfam" id="PF00646"/>
    </source>
</evidence>
<gene>
    <name evidence="2" type="ORF">KC19_4G122000</name>
</gene>
<proteinExistence type="predicted"/>
<sequence>MAPRPSRNLKEDATLLGDMKDDVAMDPTLLGDMKDDVAMDPTLWGNLKDYVAMENIYAKVPFHKFFQLRLVCKEWNHLANDRKFLENHFKEYLVPEPYFYFPGGCEYLVPNPYPNFMNGFLTVDVNSEDVGWIGLYNTWKDRGGCFAVDGLIYSETVPSPDYLWARRETPQVLHKRAESRRQEVFNIHTRVRHQLPPPQLTRAIPVVGMLVDTSVRPYGFKVIQGCGDLGTQIFDSKTNAWELRPSRLPAGIAARLDSFRSDYDVAWSKHGSVNCNGLLFIATEDREEILVYNEKEDIWSTLYARRDVWWGFLSIGSWHGRLFDANLLQVRSLTWDVVNPSRHEWELYDRVPKDLRDSLFNDNKVLKIVSDYSKNYVLICNNWTAKEDCKKRILLYDLATKSWKTFTFCFGELVKL</sequence>
<accession>A0A8T0IA27</accession>
<dbReference type="SUPFAM" id="SSF117281">
    <property type="entry name" value="Kelch motif"/>
    <property type="match status" value="1"/>
</dbReference>
<dbReference type="PANTHER" id="PTHR31672">
    <property type="entry name" value="BNACNNG10540D PROTEIN"/>
    <property type="match status" value="1"/>
</dbReference>
<dbReference type="SUPFAM" id="SSF81383">
    <property type="entry name" value="F-box domain"/>
    <property type="match status" value="1"/>
</dbReference>
<reference evidence="2" key="1">
    <citation type="submission" date="2020-06" db="EMBL/GenBank/DDBJ databases">
        <title>WGS assembly of Ceratodon purpureus strain R40.</title>
        <authorList>
            <person name="Carey S.B."/>
            <person name="Jenkins J."/>
            <person name="Shu S."/>
            <person name="Lovell J.T."/>
            <person name="Sreedasyam A."/>
            <person name="Maumus F."/>
            <person name="Tiley G.P."/>
            <person name="Fernandez-Pozo N."/>
            <person name="Barry K."/>
            <person name="Chen C."/>
            <person name="Wang M."/>
            <person name="Lipzen A."/>
            <person name="Daum C."/>
            <person name="Saski C.A."/>
            <person name="Payton A.C."/>
            <person name="Mcbreen J.C."/>
            <person name="Conrad R.E."/>
            <person name="Kollar L.M."/>
            <person name="Olsson S."/>
            <person name="Huttunen S."/>
            <person name="Landis J.B."/>
            <person name="Wickett N.J."/>
            <person name="Johnson M.G."/>
            <person name="Rensing S.A."/>
            <person name="Grimwood J."/>
            <person name="Schmutz J."/>
            <person name="Mcdaniel S.F."/>
        </authorList>
    </citation>
    <scope>NUCLEOTIDE SEQUENCE</scope>
    <source>
        <strain evidence="2">R40</strain>
    </source>
</reference>
<keyword evidence="3" id="KW-1185">Reference proteome</keyword>
<dbReference type="Pfam" id="PF00646">
    <property type="entry name" value="F-box"/>
    <property type="match status" value="1"/>
</dbReference>
<dbReference type="PANTHER" id="PTHR31672:SF2">
    <property type="entry name" value="F-BOX DOMAIN-CONTAINING PROTEIN"/>
    <property type="match status" value="1"/>
</dbReference>
<dbReference type="EMBL" id="CM026424">
    <property type="protein sequence ID" value="KAG0579766.1"/>
    <property type="molecule type" value="Genomic_DNA"/>
</dbReference>
<evidence type="ECO:0000313" key="3">
    <source>
        <dbReference type="Proteomes" id="UP000822688"/>
    </source>
</evidence>
<feature type="domain" description="F-box" evidence="1">
    <location>
        <begin position="52"/>
        <end position="85"/>
    </location>
</feature>
<dbReference type="InterPro" id="IPR036047">
    <property type="entry name" value="F-box-like_dom_sf"/>
</dbReference>